<reference evidence="2" key="1">
    <citation type="submission" date="2021-05" db="EMBL/GenBank/DDBJ databases">
        <title>Direct Submission.</title>
        <authorList>
            <person name="Li K."/>
            <person name="Gao J."/>
        </authorList>
    </citation>
    <scope>NUCLEOTIDE SEQUENCE [LARGE SCALE GENOMIC DNA]</scope>
    <source>
        <strain evidence="2">HDS12</strain>
    </source>
</reference>
<name>A0ABX8BY02_9ACTN</name>
<gene>
    <name evidence="1" type="ORF">KGD83_16240</name>
</gene>
<accession>A0ABX8BY02</accession>
<keyword evidence="2" id="KW-1185">Reference proteome</keyword>
<organism evidence="1 2">
    <name type="scientific">Nocardiopsis akebiae</name>
    <dbReference type="NCBI Taxonomy" id="2831968"/>
    <lineage>
        <taxon>Bacteria</taxon>
        <taxon>Bacillati</taxon>
        <taxon>Actinomycetota</taxon>
        <taxon>Actinomycetes</taxon>
        <taxon>Streptosporangiales</taxon>
        <taxon>Nocardiopsidaceae</taxon>
        <taxon>Nocardiopsis</taxon>
    </lineage>
</organism>
<proteinExistence type="predicted"/>
<evidence type="ECO:0000313" key="1">
    <source>
        <dbReference type="EMBL" id="QUX26913.1"/>
    </source>
</evidence>
<evidence type="ECO:0000313" key="2">
    <source>
        <dbReference type="Proteomes" id="UP000678016"/>
    </source>
</evidence>
<sequence length="239" mass="26649">MYIERFVAHHTPTKARIFALTIDGDHSLRAVTTLSADQTLLTEELVDALNLRLFEGREDDVNGVLEWLPAPVQTAVRRFLHDVGKPDPHGYTDMGPISVVRQLYFSDNPEELVEFLDAAYMMGFGIRVSNEVRSDGDIGWSFEMRSEEAFVPASAEPRSWPLPEGMRTIRAWTSREPTGGHPVRAALAIADQASRQGKYVRIHTFAHGSSDDPEGTLTSEFAVDVFDAPIPPRKRSDKG</sequence>
<protein>
    <submittedName>
        <fullName evidence="1">Uncharacterized protein</fullName>
    </submittedName>
</protein>
<dbReference type="RefSeq" id="WP_212640003.1">
    <property type="nucleotide sequence ID" value="NZ_CP074132.1"/>
</dbReference>
<dbReference type="Proteomes" id="UP000678016">
    <property type="component" value="Chromosome"/>
</dbReference>
<dbReference type="EMBL" id="CP074132">
    <property type="protein sequence ID" value="QUX26913.1"/>
    <property type="molecule type" value="Genomic_DNA"/>
</dbReference>